<protein>
    <recommendedName>
        <fullName evidence="4">DUF5666 domain-containing protein</fullName>
    </recommendedName>
</protein>
<organism evidence="2 3">
    <name type="scientific">Terriglobus albidus</name>
    <dbReference type="NCBI Taxonomy" id="1592106"/>
    <lineage>
        <taxon>Bacteria</taxon>
        <taxon>Pseudomonadati</taxon>
        <taxon>Acidobacteriota</taxon>
        <taxon>Terriglobia</taxon>
        <taxon>Terriglobales</taxon>
        <taxon>Acidobacteriaceae</taxon>
        <taxon>Terriglobus</taxon>
    </lineage>
</organism>
<dbReference type="AlphaFoldDB" id="A0A5B9EFM3"/>
<dbReference type="EMBL" id="CP042806">
    <property type="protein sequence ID" value="QEE29570.1"/>
    <property type="molecule type" value="Genomic_DNA"/>
</dbReference>
<reference evidence="2 3" key="1">
    <citation type="submission" date="2019-08" db="EMBL/GenBank/DDBJ databases">
        <title>Complete genome sequence of Terriglobus albidus strain ORNL.</title>
        <authorList>
            <person name="Podar M."/>
        </authorList>
    </citation>
    <scope>NUCLEOTIDE SEQUENCE [LARGE SCALE GENOMIC DNA]</scope>
    <source>
        <strain evidence="2 3">ORNL</strain>
    </source>
</reference>
<dbReference type="OrthoDB" id="117754at2"/>
<keyword evidence="3" id="KW-1185">Reference proteome</keyword>
<evidence type="ECO:0000313" key="3">
    <source>
        <dbReference type="Proteomes" id="UP000321820"/>
    </source>
</evidence>
<evidence type="ECO:0000256" key="1">
    <source>
        <dbReference type="SAM" id="SignalP"/>
    </source>
</evidence>
<name>A0A5B9EFM3_9BACT</name>
<feature type="chain" id="PRO_5022855311" description="DUF5666 domain-containing protein" evidence="1">
    <location>
        <begin position="21"/>
        <end position="283"/>
    </location>
</feature>
<gene>
    <name evidence="2" type="ORF">FTW19_17155</name>
</gene>
<evidence type="ECO:0000313" key="2">
    <source>
        <dbReference type="EMBL" id="QEE29570.1"/>
    </source>
</evidence>
<feature type="signal peptide" evidence="1">
    <location>
        <begin position="1"/>
        <end position="20"/>
    </location>
</feature>
<proteinExistence type="predicted"/>
<keyword evidence="1" id="KW-0732">Signal</keyword>
<sequence length="283" mass="29970">MRVSCLGLLALCATAASGQALPEGLLPPSETVARTTLPSVPPGRSTVMGGQIGDVDLIRDQFSLKVPGSGGSHTIKILFDERTQVYQNGQKISVLRLHPADHASIETRLDGTSIFAVRIHILSNTPDGQLRGQVVGFDAGKGELKIRGTNIDSTVTITVPAGTPVARTGQAAFSRTSPGLADLVPDAIVDVAFRPGNNGIGQANRIDVLAVPGAEFVFRGELLSVDLRAGRMSIATTSDHPPMDIAFDPSRFEITRQLHQGGLVKVTTRFDGTRYNATDILTQ</sequence>
<dbReference type="RefSeq" id="WP_147648762.1">
    <property type="nucleotide sequence ID" value="NZ_CP042806.1"/>
</dbReference>
<dbReference type="Proteomes" id="UP000321820">
    <property type="component" value="Chromosome"/>
</dbReference>
<evidence type="ECO:0008006" key="4">
    <source>
        <dbReference type="Google" id="ProtNLM"/>
    </source>
</evidence>
<dbReference type="KEGG" id="talb:FTW19_17155"/>
<accession>A0A5B9EFM3</accession>